<evidence type="ECO:0000256" key="3">
    <source>
        <dbReference type="SAM" id="MobiDB-lite"/>
    </source>
</evidence>
<proteinExistence type="predicted"/>
<dbReference type="InterPro" id="IPR011060">
    <property type="entry name" value="RibuloseP-bd_barrel"/>
</dbReference>
<dbReference type="GO" id="GO:0046872">
    <property type="term" value="F:metal ion binding"/>
    <property type="evidence" value="ECO:0007669"/>
    <property type="project" value="UniProtKB-KW"/>
</dbReference>
<dbReference type="SUPFAM" id="SSF51366">
    <property type="entry name" value="Ribulose-phoshate binding barrel"/>
    <property type="match status" value="1"/>
</dbReference>
<dbReference type="Pfam" id="PF00834">
    <property type="entry name" value="Ribul_P_3_epim"/>
    <property type="match status" value="1"/>
</dbReference>
<accession>Q2JC19</accession>
<evidence type="ECO:0000256" key="2">
    <source>
        <dbReference type="ARBA" id="ARBA00023235"/>
    </source>
</evidence>
<dbReference type="CDD" id="cd00429">
    <property type="entry name" value="RPE"/>
    <property type="match status" value="1"/>
</dbReference>
<feature type="region of interest" description="Disordered" evidence="3">
    <location>
        <begin position="235"/>
        <end position="259"/>
    </location>
</feature>
<dbReference type="Gene3D" id="3.20.20.70">
    <property type="entry name" value="Aldolase class I"/>
    <property type="match status" value="1"/>
</dbReference>
<sequence length="259" mass="27193">MTTEQTPSASRPTGWPAALPHGRLLLDVSLWSADLAALGVELDRTSGVADVVHFDIADGSFGPDLMFSPAMLAALRPRTTVPFHAHLLARRPIALIDAVTTAGADLITVPAEIDDVARALHRIRDNGNAAGLALGVDTRVVDARPYLGAIDVLVVVCTPGGARDAALTLAALRRLHAARRLVEATGHQHTVRLLAEGGVGARTVGPLSVAGVDGLITDLPVLGDDPAGTAQWLRSQRPAGRRPLPRPPRDGQGFTRRLP</sequence>
<dbReference type="PANTHER" id="PTHR11749">
    <property type="entry name" value="RIBULOSE-5-PHOSPHATE-3-EPIMERASE"/>
    <property type="match status" value="1"/>
</dbReference>
<dbReference type="EC" id="5.1.3.1" evidence="4"/>
<dbReference type="InterPro" id="IPR013785">
    <property type="entry name" value="Aldolase_TIM"/>
</dbReference>
<dbReference type="HOGENOM" id="CLU_054856_2_0_11"/>
<keyword evidence="1" id="KW-0479">Metal-binding</keyword>
<name>Q2JC19_FRACC</name>
<dbReference type="KEGG" id="fra:Francci3_1797"/>
<organism evidence="4 5">
    <name type="scientific">Frankia casuarinae (strain DSM 45818 / CECT 9043 / HFP020203 / CcI3)</name>
    <dbReference type="NCBI Taxonomy" id="106370"/>
    <lineage>
        <taxon>Bacteria</taxon>
        <taxon>Bacillati</taxon>
        <taxon>Actinomycetota</taxon>
        <taxon>Actinomycetes</taxon>
        <taxon>Frankiales</taxon>
        <taxon>Frankiaceae</taxon>
        <taxon>Frankia</taxon>
    </lineage>
</organism>
<reference evidence="4 5" key="1">
    <citation type="journal article" date="2007" name="Genome Res.">
        <title>Genome characteristics of facultatively symbiotic Frankia sp. strains reflect host range and host plant biogeography.</title>
        <authorList>
            <person name="Normand P."/>
            <person name="Lapierre P."/>
            <person name="Tisa L.S."/>
            <person name="Gogarten J.P."/>
            <person name="Alloisio N."/>
            <person name="Bagnarol E."/>
            <person name="Bassi C.A."/>
            <person name="Berry A.M."/>
            <person name="Bickhart D.M."/>
            <person name="Choisne N."/>
            <person name="Couloux A."/>
            <person name="Cournoyer B."/>
            <person name="Cruveiller S."/>
            <person name="Daubin V."/>
            <person name="Demange N."/>
            <person name="Francino M.P."/>
            <person name="Goltsman E."/>
            <person name="Huang Y."/>
            <person name="Kopp O.R."/>
            <person name="Labarre L."/>
            <person name="Lapidus A."/>
            <person name="Lavire C."/>
            <person name="Marechal J."/>
            <person name="Martinez M."/>
            <person name="Mastronunzio J.E."/>
            <person name="Mullin B.C."/>
            <person name="Niemann J."/>
            <person name="Pujic P."/>
            <person name="Rawnsley T."/>
            <person name="Rouy Z."/>
            <person name="Schenowitz C."/>
            <person name="Sellstedt A."/>
            <person name="Tavares F."/>
            <person name="Tomkins J.P."/>
            <person name="Vallenet D."/>
            <person name="Valverde C."/>
            <person name="Wall L.G."/>
            <person name="Wang Y."/>
            <person name="Medigue C."/>
            <person name="Benson D.R."/>
        </authorList>
    </citation>
    <scope>NUCLEOTIDE SEQUENCE [LARGE SCALE GENOMIC DNA]</scope>
    <source>
        <strain evidence="5">DSM 45818 / CECT 9043 / CcI3</strain>
    </source>
</reference>
<evidence type="ECO:0000313" key="5">
    <source>
        <dbReference type="Proteomes" id="UP000001937"/>
    </source>
</evidence>
<dbReference type="Proteomes" id="UP000001937">
    <property type="component" value="Chromosome"/>
</dbReference>
<dbReference type="AlphaFoldDB" id="Q2JC19"/>
<keyword evidence="2 4" id="KW-0413">Isomerase</keyword>
<dbReference type="GO" id="GO:0005975">
    <property type="term" value="P:carbohydrate metabolic process"/>
    <property type="evidence" value="ECO:0007669"/>
    <property type="project" value="InterPro"/>
</dbReference>
<gene>
    <name evidence="4" type="ordered locus">Francci3_1797</name>
</gene>
<evidence type="ECO:0000256" key="1">
    <source>
        <dbReference type="ARBA" id="ARBA00022723"/>
    </source>
</evidence>
<evidence type="ECO:0000313" key="4">
    <source>
        <dbReference type="EMBL" id="ABD11173.1"/>
    </source>
</evidence>
<dbReference type="eggNOG" id="COG0036">
    <property type="taxonomic scope" value="Bacteria"/>
</dbReference>
<protein>
    <submittedName>
        <fullName evidence="4">Ribulose-5-phosphate 3-epimerase</fullName>
        <ecNumber evidence="4">5.1.3.1</ecNumber>
    </submittedName>
</protein>
<dbReference type="STRING" id="106370.Francci3_1797"/>
<dbReference type="RefSeq" id="WP_011436233.1">
    <property type="nucleotide sequence ID" value="NC_007777.1"/>
</dbReference>
<dbReference type="GO" id="GO:0004750">
    <property type="term" value="F:D-ribulose-phosphate 3-epimerase activity"/>
    <property type="evidence" value="ECO:0007669"/>
    <property type="project" value="UniProtKB-EC"/>
</dbReference>
<dbReference type="InterPro" id="IPR000056">
    <property type="entry name" value="Ribul_P_3_epim-like"/>
</dbReference>
<keyword evidence="5" id="KW-1185">Reference proteome</keyword>
<dbReference type="EMBL" id="CP000249">
    <property type="protein sequence ID" value="ABD11173.1"/>
    <property type="molecule type" value="Genomic_DNA"/>
</dbReference>
<dbReference type="PhylomeDB" id="Q2JC19"/>